<sequence length="513" mass="57138">MSQEIVRRAFLRLLKPWLAAYCSLIVLTFLVLTWHWPLMGDSGLVHYVVFLTHHGWGPYRDIIEINTPGAYLTEDLAMLVFGGGALGWRLFDFALLVLAGLGYVYLMGVDRRQAGFLAGTLFLTIHGQDGVMAGGQRDLTAAVLLISSACFALYATSASQARSRSISLLLAGICVGWATCLKPPLGIFVLLLVAWLWVQLRTSRNGLPLLLVAVGGSLCLPLVCLGFLLANQALTAYWTMLHGLDAYHLSLGRRTIGYLLLHSISPLQPLLLLTAATAIFACQRSLDKVDLLLLAGALVGLLSYITQRKGFSYQRYPFLIFLIALCLRRLFRKVPSSGAAAIFPPAAITLCVGMILLQTYKLSTYSRQDPDAPLLADIKALGIDHDSGSIQCLDTIGPCIESLYKAKLLPATGFFYDCYFESNVDPISLDQRRKFQQAMLATKPRWIILTESSCFNQPPSFDKFRDWPWLQATLASYSLVRQQPSDTLQRYWSRPEKPLEYRIYRREPNEAGR</sequence>
<dbReference type="GO" id="GO:0016757">
    <property type="term" value="F:glycosyltransferase activity"/>
    <property type="evidence" value="ECO:0007669"/>
    <property type="project" value="UniProtKB-KW"/>
</dbReference>
<name>A0A1H5XMI7_9BACT</name>
<evidence type="ECO:0000313" key="2">
    <source>
        <dbReference type="EMBL" id="SEG12979.1"/>
    </source>
</evidence>
<dbReference type="EMBL" id="FNVA01000003">
    <property type="protein sequence ID" value="SEG12979.1"/>
    <property type="molecule type" value="Genomic_DNA"/>
</dbReference>
<feature type="transmembrane region" description="Helical" evidence="1">
    <location>
        <begin position="168"/>
        <end position="197"/>
    </location>
</feature>
<organism evidence="2 3">
    <name type="scientific">Bryocella elongata</name>
    <dbReference type="NCBI Taxonomy" id="863522"/>
    <lineage>
        <taxon>Bacteria</taxon>
        <taxon>Pseudomonadati</taxon>
        <taxon>Acidobacteriota</taxon>
        <taxon>Terriglobia</taxon>
        <taxon>Terriglobales</taxon>
        <taxon>Acidobacteriaceae</taxon>
        <taxon>Bryocella</taxon>
    </lineage>
</organism>
<dbReference type="AlphaFoldDB" id="A0A1H5XMI7"/>
<feature type="transmembrane region" description="Helical" evidence="1">
    <location>
        <begin position="139"/>
        <end position="156"/>
    </location>
</feature>
<keyword evidence="3" id="KW-1185">Reference proteome</keyword>
<feature type="transmembrane region" description="Helical" evidence="1">
    <location>
        <begin position="17"/>
        <end position="36"/>
    </location>
</feature>
<feature type="transmembrane region" description="Helical" evidence="1">
    <location>
        <begin position="209"/>
        <end position="238"/>
    </location>
</feature>
<evidence type="ECO:0000256" key="1">
    <source>
        <dbReference type="SAM" id="Phobius"/>
    </source>
</evidence>
<gene>
    <name evidence="2" type="ORF">SAMN05421819_1887</name>
</gene>
<protein>
    <submittedName>
        <fullName evidence="2">Dolichyl-phosphate-mannose-protein mannosyltransferase</fullName>
    </submittedName>
</protein>
<feature type="transmembrane region" description="Helical" evidence="1">
    <location>
        <begin position="289"/>
        <end position="307"/>
    </location>
</feature>
<dbReference type="Proteomes" id="UP000236728">
    <property type="component" value="Unassembled WGS sequence"/>
</dbReference>
<feature type="transmembrane region" description="Helical" evidence="1">
    <location>
        <begin position="86"/>
        <end position="106"/>
    </location>
</feature>
<feature type="transmembrane region" description="Helical" evidence="1">
    <location>
        <begin position="338"/>
        <end position="357"/>
    </location>
</feature>
<reference evidence="2 3" key="1">
    <citation type="submission" date="2016-10" db="EMBL/GenBank/DDBJ databases">
        <authorList>
            <person name="de Groot N.N."/>
        </authorList>
    </citation>
    <scope>NUCLEOTIDE SEQUENCE [LARGE SCALE GENOMIC DNA]</scope>
    <source>
        <strain evidence="2 3">DSM 22489</strain>
    </source>
</reference>
<keyword evidence="2" id="KW-0808">Transferase</keyword>
<keyword evidence="1" id="KW-1133">Transmembrane helix</keyword>
<keyword evidence="1" id="KW-0812">Transmembrane</keyword>
<feature type="transmembrane region" description="Helical" evidence="1">
    <location>
        <begin position="258"/>
        <end position="282"/>
    </location>
</feature>
<keyword evidence="2" id="KW-0328">Glycosyltransferase</keyword>
<evidence type="ECO:0000313" key="3">
    <source>
        <dbReference type="Proteomes" id="UP000236728"/>
    </source>
</evidence>
<accession>A0A1H5XMI7</accession>
<keyword evidence="1" id="KW-0472">Membrane</keyword>
<proteinExistence type="predicted"/>